<proteinExistence type="inferred from homology"/>
<feature type="transmembrane region" description="Helical" evidence="7">
    <location>
        <begin position="296"/>
        <end position="319"/>
    </location>
</feature>
<keyword evidence="4 7" id="KW-0812">Transmembrane</keyword>
<evidence type="ECO:0000256" key="2">
    <source>
        <dbReference type="ARBA" id="ARBA00007430"/>
    </source>
</evidence>
<feature type="transmembrane region" description="Helical" evidence="7">
    <location>
        <begin position="220"/>
        <end position="241"/>
    </location>
</feature>
<feature type="transmembrane region" description="Helical" evidence="7">
    <location>
        <begin position="331"/>
        <end position="351"/>
    </location>
</feature>
<feature type="transmembrane region" description="Helical" evidence="7">
    <location>
        <begin position="449"/>
        <end position="467"/>
    </location>
</feature>
<evidence type="ECO:0000256" key="5">
    <source>
        <dbReference type="ARBA" id="ARBA00022989"/>
    </source>
</evidence>
<feature type="transmembrane region" description="Helical" evidence="7">
    <location>
        <begin position="253"/>
        <end position="275"/>
    </location>
</feature>
<dbReference type="Pfam" id="PF13440">
    <property type="entry name" value="Polysacc_synt_3"/>
    <property type="match status" value="1"/>
</dbReference>
<name>A0A1H1P8N8_9MICO</name>
<accession>A0A1H1P8N8</accession>
<sequence length="483" mass="50614">MRDAAAGIETPSLATRVKGGSAWGALNIALSRILQFVTMLVVARLVAPDQFGALAVALVAQSIAINITELGTTASLARGDRDPDAIAPTVFSLSLMAGTVLTIVMIVTAPLLAAALGDPSAAPVVQVMALTVFLAAFASVPTALVWRDFLQKRRLFVDIGAIVITGLVVIPLAVIGMGAMALAWSRVVGQAASTIGYWLIVPKRYLPGWNRAELGPLLRLGLPLAASNIVAFVMLNVDYIVVGRELGPEQLGLYLLAFNLAALPSSVLTTILRTVAVPTFGRLFAAGTLAELVPRFVAGVAWIAFPIALLIGALGLPLMTALYGDEWAPGAIALLGLGAFGAARVLSELFADLCVGAGKTIGLMWVQLIWLAVLVPSMILGVQQFGIAGAGWAHAAVCWFVVVPLYLVTLARVLHVSWLKQLIAFLPAMAASVLAALAAAWLASTVDNPWLALLVGGCGGVLVYGLLTVRTWRGLMRTIRLLR</sequence>
<dbReference type="STRING" id="412690.SAMN04489834_0809"/>
<feature type="transmembrane region" description="Helical" evidence="7">
    <location>
        <begin position="155"/>
        <end position="175"/>
    </location>
</feature>
<evidence type="ECO:0000313" key="9">
    <source>
        <dbReference type="Proteomes" id="UP000181956"/>
    </source>
</evidence>
<dbReference type="AlphaFoldDB" id="A0A1H1P8N8"/>
<comment type="similarity">
    <text evidence="2">Belongs to the polysaccharide synthase family.</text>
</comment>
<feature type="transmembrane region" description="Helical" evidence="7">
    <location>
        <begin position="89"/>
        <end position="112"/>
    </location>
</feature>
<evidence type="ECO:0000313" key="8">
    <source>
        <dbReference type="EMBL" id="SDS07420.1"/>
    </source>
</evidence>
<protein>
    <submittedName>
        <fullName evidence="8">Polysaccharide transporter, PST family</fullName>
    </submittedName>
</protein>
<dbReference type="PANTHER" id="PTHR30250:SF10">
    <property type="entry name" value="LIPOPOLYSACCHARIDE BIOSYNTHESIS PROTEIN WZXC"/>
    <property type="match status" value="1"/>
</dbReference>
<comment type="subcellular location">
    <subcellularLocation>
        <location evidence="1">Cell membrane</location>
        <topology evidence="1">Multi-pass membrane protein</topology>
    </subcellularLocation>
</comment>
<evidence type="ECO:0000256" key="4">
    <source>
        <dbReference type="ARBA" id="ARBA00022692"/>
    </source>
</evidence>
<feature type="transmembrane region" description="Helical" evidence="7">
    <location>
        <begin position="124"/>
        <end position="146"/>
    </location>
</feature>
<feature type="transmembrane region" description="Helical" evidence="7">
    <location>
        <begin position="181"/>
        <end position="200"/>
    </location>
</feature>
<organism evidence="8 9">
    <name type="scientific">Microterricola viridarii</name>
    <dbReference type="NCBI Taxonomy" id="412690"/>
    <lineage>
        <taxon>Bacteria</taxon>
        <taxon>Bacillati</taxon>
        <taxon>Actinomycetota</taxon>
        <taxon>Actinomycetes</taxon>
        <taxon>Micrococcales</taxon>
        <taxon>Microbacteriaceae</taxon>
        <taxon>Microterricola</taxon>
    </lineage>
</organism>
<keyword evidence="6 7" id="KW-0472">Membrane</keyword>
<evidence type="ECO:0000256" key="6">
    <source>
        <dbReference type="ARBA" id="ARBA00023136"/>
    </source>
</evidence>
<keyword evidence="5 7" id="KW-1133">Transmembrane helix</keyword>
<dbReference type="PANTHER" id="PTHR30250">
    <property type="entry name" value="PST FAMILY PREDICTED COLANIC ACID TRANSPORTER"/>
    <property type="match status" value="1"/>
</dbReference>
<evidence type="ECO:0000256" key="1">
    <source>
        <dbReference type="ARBA" id="ARBA00004651"/>
    </source>
</evidence>
<keyword evidence="9" id="KW-1185">Reference proteome</keyword>
<dbReference type="Proteomes" id="UP000181956">
    <property type="component" value="Chromosome I"/>
</dbReference>
<dbReference type="InterPro" id="IPR050833">
    <property type="entry name" value="Poly_Biosynth_Transport"/>
</dbReference>
<keyword evidence="3" id="KW-1003">Cell membrane</keyword>
<feature type="transmembrane region" description="Helical" evidence="7">
    <location>
        <begin position="363"/>
        <end position="385"/>
    </location>
</feature>
<feature type="transmembrane region" description="Helical" evidence="7">
    <location>
        <begin position="53"/>
        <end position="77"/>
    </location>
</feature>
<feature type="transmembrane region" description="Helical" evidence="7">
    <location>
        <begin position="422"/>
        <end position="443"/>
    </location>
</feature>
<evidence type="ECO:0000256" key="7">
    <source>
        <dbReference type="SAM" id="Phobius"/>
    </source>
</evidence>
<dbReference type="RefSeq" id="WP_172829627.1">
    <property type="nucleotide sequence ID" value="NZ_LT629742.1"/>
</dbReference>
<reference evidence="9" key="1">
    <citation type="submission" date="2016-10" db="EMBL/GenBank/DDBJ databases">
        <authorList>
            <person name="Varghese N."/>
            <person name="Submissions S."/>
        </authorList>
    </citation>
    <scope>NUCLEOTIDE SEQUENCE [LARGE SCALE GENOMIC DNA]</scope>
    <source>
        <strain evidence="9">DSM 21772</strain>
    </source>
</reference>
<feature type="transmembrane region" description="Helical" evidence="7">
    <location>
        <begin position="21"/>
        <end position="47"/>
    </location>
</feature>
<dbReference type="GO" id="GO:0005886">
    <property type="term" value="C:plasma membrane"/>
    <property type="evidence" value="ECO:0007669"/>
    <property type="project" value="UniProtKB-SubCell"/>
</dbReference>
<gene>
    <name evidence="8" type="ORF">SAMN04489834_0809</name>
</gene>
<feature type="transmembrane region" description="Helical" evidence="7">
    <location>
        <begin position="391"/>
        <end position="410"/>
    </location>
</feature>
<evidence type="ECO:0000256" key="3">
    <source>
        <dbReference type="ARBA" id="ARBA00022475"/>
    </source>
</evidence>
<dbReference type="EMBL" id="LT629742">
    <property type="protein sequence ID" value="SDS07420.1"/>
    <property type="molecule type" value="Genomic_DNA"/>
</dbReference>